<dbReference type="SUPFAM" id="SSF51905">
    <property type="entry name" value="FAD/NAD(P)-binding domain"/>
    <property type="match status" value="1"/>
</dbReference>
<feature type="domain" description="FAD dependent oxidoreductase" evidence="1">
    <location>
        <begin position="68"/>
        <end position="544"/>
    </location>
</feature>
<name>A0AAD7EKZ5_9AGAR</name>
<dbReference type="Proteomes" id="UP001218218">
    <property type="component" value="Unassembled WGS sequence"/>
</dbReference>
<dbReference type="InterPro" id="IPR006076">
    <property type="entry name" value="FAD-dep_OxRdtase"/>
</dbReference>
<sequence>MGTTFSRFRLAVQSLRQIAAVYEQLNKRIQQSPGIPVPHPSTPYWAIPTSPIAQHGSSDATPLPSCVDIVIIGSGMTAAAFARTMLGFGPEGSNSLPQIVMLEARDACSGATGRNGGHITPLVFHDYLVLKKEHGAEMARSIIEFRLAHLAELIQVSKEEEILVDSQCREVETFDVFFEQETFDSAVQNLNICLDEMPEQRGKWRLVDAEECVQDLQLSKRVIGAIATTAGVLHPYRFVTGILSRLLADHPTNFHLFTHTPCLSISSESSAKNDEPLYTVSTSKGTIRARHIIHATNAWASHLLPPMRGKIVPVRGHMSAQRPGIGLGQADVAESPLEQTHSAGPSDSALTLADARVGSWLGTRSFVVYANGRYDYLTQQPGTQSASSSSHSLYPPPAAEFMFGGGASRGEIGEGGFIKEVGIADDRSWNLDTGAYLGGALSMYFGGWGAEGRDFIGKRDTEESDASRVKKLWTGILGVSADGQPWVGRLSVKISGRPAPRAKKSVSKDKPASRLAPPGEWISAGYSGEGMVHAYLSGKALAHMVFGKEDTGLPDAFLVTDARWKKAKLENLVQTFIVE</sequence>
<dbReference type="EMBL" id="JARIHO010000033">
    <property type="protein sequence ID" value="KAJ7334181.1"/>
    <property type="molecule type" value="Genomic_DNA"/>
</dbReference>
<reference evidence="2" key="1">
    <citation type="submission" date="2023-03" db="EMBL/GenBank/DDBJ databases">
        <title>Massive genome expansion in bonnet fungi (Mycena s.s.) driven by repeated elements and novel gene families across ecological guilds.</title>
        <authorList>
            <consortium name="Lawrence Berkeley National Laboratory"/>
            <person name="Harder C.B."/>
            <person name="Miyauchi S."/>
            <person name="Viragh M."/>
            <person name="Kuo A."/>
            <person name="Thoen E."/>
            <person name="Andreopoulos B."/>
            <person name="Lu D."/>
            <person name="Skrede I."/>
            <person name="Drula E."/>
            <person name="Henrissat B."/>
            <person name="Morin E."/>
            <person name="Kohler A."/>
            <person name="Barry K."/>
            <person name="LaButti K."/>
            <person name="Morin E."/>
            <person name="Salamov A."/>
            <person name="Lipzen A."/>
            <person name="Mereny Z."/>
            <person name="Hegedus B."/>
            <person name="Baldrian P."/>
            <person name="Stursova M."/>
            <person name="Weitz H."/>
            <person name="Taylor A."/>
            <person name="Grigoriev I.V."/>
            <person name="Nagy L.G."/>
            <person name="Martin F."/>
            <person name="Kauserud H."/>
        </authorList>
    </citation>
    <scope>NUCLEOTIDE SEQUENCE</scope>
    <source>
        <strain evidence="2">CBHHK002</strain>
    </source>
</reference>
<accession>A0AAD7EKZ5</accession>
<dbReference type="AlphaFoldDB" id="A0AAD7EKZ5"/>
<proteinExistence type="predicted"/>
<dbReference type="Gene3D" id="3.30.9.10">
    <property type="entry name" value="D-Amino Acid Oxidase, subunit A, domain 2"/>
    <property type="match status" value="1"/>
</dbReference>
<dbReference type="InterPro" id="IPR036188">
    <property type="entry name" value="FAD/NAD-bd_sf"/>
</dbReference>
<dbReference type="PANTHER" id="PTHR13847">
    <property type="entry name" value="SARCOSINE DEHYDROGENASE-RELATED"/>
    <property type="match status" value="1"/>
</dbReference>
<keyword evidence="3" id="KW-1185">Reference proteome</keyword>
<dbReference type="Pfam" id="PF01266">
    <property type="entry name" value="DAO"/>
    <property type="match status" value="1"/>
</dbReference>
<protein>
    <submittedName>
        <fullName evidence="2">Nucleotide-binding domain-containing protein</fullName>
    </submittedName>
</protein>
<dbReference type="PANTHER" id="PTHR13847:SF213">
    <property type="entry name" value="DEPENDENT OXIDOREDUCTASE, PUTATIVE-RELATED"/>
    <property type="match status" value="1"/>
</dbReference>
<evidence type="ECO:0000259" key="1">
    <source>
        <dbReference type="Pfam" id="PF01266"/>
    </source>
</evidence>
<gene>
    <name evidence="2" type="ORF">DFH08DRAFT_301270</name>
</gene>
<dbReference type="Gene3D" id="3.50.50.60">
    <property type="entry name" value="FAD/NAD(P)-binding domain"/>
    <property type="match status" value="1"/>
</dbReference>
<comment type="caution">
    <text evidence="2">The sequence shown here is derived from an EMBL/GenBank/DDBJ whole genome shotgun (WGS) entry which is preliminary data.</text>
</comment>
<dbReference type="GO" id="GO:0005737">
    <property type="term" value="C:cytoplasm"/>
    <property type="evidence" value="ECO:0007669"/>
    <property type="project" value="TreeGrafter"/>
</dbReference>
<evidence type="ECO:0000313" key="2">
    <source>
        <dbReference type="EMBL" id="KAJ7334181.1"/>
    </source>
</evidence>
<evidence type="ECO:0000313" key="3">
    <source>
        <dbReference type="Proteomes" id="UP001218218"/>
    </source>
</evidence>
<organism evidence="2 3">
    <name type="scientific">Mycena albidolilacea</name>
    <dbReference type="NCBI Taxonomy" id="1033008"/>
    <lineage>
        <taxon>Eukaryota</taxon>
        <taxon>Fungi</taxon>
        <taxon>Dikarya</taxon>
        <taxon>Basidiomycota</taxon>
        <taxon>Agaricomycotina</taxon>
        <taxon>Agaricomycetes</taxon>
        <taxon>Agaricomycetidae</taxon>
        <taxon>Agaricales</taxon>
        <taxon>Marasmiineae</taxon>
        <taxon>Mycenaceae</taxon>
        <taxon>Mycena</taxon>
    </lineage>
</organism>